<evidence type="ECO:0000256" key="2">
    <source>
        <dbReference type="SAM" id="SignalP"/>
    </source>
</evidence>
<proteinExistence type="predicted"/>
<evidence type="ECO:0000313" key="4">
    <source>
        <dbReference type="Proteomes" id="UP001501265"/>
    </source>
</evidence>
<comment type="caution">
    <text evidence="3">The sequence shown here is derived from an EMBL/GenBank/DDBJ whole genome shotgun (WGS) entry which is preliminary data.</text>
</comment>
<keyword evidence="4" id="KW-1185">Reference proteome</keyword>
<protein>
    <recommendedName>
        <fullName evidence="5">Lipoprotein</fullName>
    </recommendedName>
</protein>
<keyword evidence="2" id="KW-0732">Signal</keyword>
<dbReference type="PROSITE" id="PS51257">
    <property type="entry name" value="PROKAR_LIPOPROTEIN"/>
    <property type="match status" value="1"/>
</dbReference>
<organism evidence="3 4">
    <name type="scientific">Streptomyces ziwulingensis</name>
    <dbReference type="NCBI Taxonomy" id="1045501"/>
    <lineage>
        <taxon>Bacteria</taxon>
        <taxon>Bacillati</taxon>
        <taxon>Actinomycetota</taxon>
        <taxon>Actinomycetes</taxon>
        <taxon>Kitasatosporales</taxon>
        <taxon>Streptomycetaceae</taxon>
        <taxon>Streptomyces</taxon>
    </lineage>
</organism>
<feature type="compositionally biased region" description="Low complexity" evidence="1">
    <location>
        <begin position="29"/>
        <end position="42"/>
    </location>
</feature>
<sequence>MRARATAATAVILLAALTGCGGSDEGSDTAETPTAAAAEPDPSGQPTAGQVEEGMQLGDPAQTAGDGGIGVLQITPDTVVFVKEATGETPANGVFAVVAMKDKAMTGAAADEVAPISGGGWKWMAPDGEMVGWDSGNATGVTPDKYSNAEPIQPGAWQWRSQTFDLTPAQAEGGTLIYVDGNEAAHRWEMPTTDSGPNAADLKKRLTS</sequence>
<feature type="signal peptide" evidence="2">
    <location>
        <begin position="1"/>
        <end position="23"/>
    </location>
</feature>
<evidence type="ECO:0000256" key="1">
    <source>
        <dbReference type="SAM" id="MobiDB-lite"/>
    </source>
</evidence>
<name>A0ABP9BRK7_9ACTN</name>
<accession>A0ABP9BRK7</accession>
<dbReference type="EMBL" id="BAABIG010000024">
    <property type="protein sequence ID" value="GAA4799469.1"/>
    <property type="molecule type" value="Genomic_DNA"/>
</dbReference>
<gene>
    <name evidence="3" type="ORF">GCM10023220_29540</name>
</gene>
<feature type="chain" id="PRO_5046930092" description="Lipoprotein" evidence="2">
    <location>
        <begin position="24"/>
        <end position="208"/>
    </location>
</feature>
<dbReference type="RefSeq" id="WP_345620014.1">
    <property type="nucleotide sequence ID" value="NZ_BAABIG010000024.1"/>
</dbReference>
<dbReference type="Proteomes" id="UP001501265">
    <property type="component" value="Unassembled WGS sequence"/>
</dbReference>
<evidence type="ECO:0008006" key="5">
    <source>
        <dbReference type="Google" id="ProtNLM"/>
    </source>
</evidence>
<reference evidence="4" key="1">
    <citation type="journal article" date="2019" name="Int. J. Syst. Evol. Microbiol.">
        <title>The Global Catalogue of Microorganisms (GCM) 10K type strain sequencing project: providing services to taxonomists for standard genome sequencing and annotation.</title>
        <authorList>
            <consortium name="The Broad Institute Genomics Platform"/>
            <consortium name="The Broad Institute Genome Sequencing Center for Infectious Disease"/>
            <person name="Wu L."/>
            <person name="Ma J."/>
        </authorList>
    </citation>
    <scope>NUCLEOTIDE SEQUENCE [LARGE SCALE GENOMIC DNA]</scope>
    <source>
        <strain evidence="4">JCM 18081</strain>
    </source>
</reference>
<feature type="region of interest" description="Disordered" evidence="1">
    <location>
        <begin position="22"/>
        <end position="52"/>
    </location>
</feature>
<feature type="region of interest" description="Disordered" evidence="1">
    <location>
        <begin position="188"/>
        <end position="208"/>
    </location>
</feature>
<evidence type="ECO:0000313" key="3">
    <source>
        <dbReference type="EMBL" id="GAA4799469.1"/>
    </source>
</evidence>